<dbReference type="InterPro" id="IPR020843">
    <property type="entry name" value="ER"/>
</dbReference>
<proteinExistence type="predicted"/>
<dbReference type="SUPFAM" id="SSF51735">
    <property type="entry name" value="NAD(P)-binding Rossmann-fold domains"/>
    <property type="match status" value="1"/>
</dbReference>
<reference evidence="2 3" key="1">
    <citation type="journal article" date="2013" name="Genome Announc.">
        <title>Complete Genome Sequence of Burkholderia sp. Strain RPE64, Bacterial Symbiont of the Bean Bug Riptortus pedestris.</title>
        <authorList>
            <person name="Shibata T.F."/>
            <person name="Maeda T."/>
            <person name="Nikoh N."/>
            <person name="Yamaguchi K."/>
            <person name="Oshima K."/>
            <person name="Hattori M."/>
            <person name="Nishiyama T."/>
            <person name="Hasebe M."/>
            <person name="Fukatsu T."/>
            <person name="Kikuchi Y."/>
            <person name="Shigenobu S."/>
        </authorList>
    </citation>
    <scope>NUCLEOTIDE SEQUENCE [LARGE SCALE GENOMIC DNA]</scope>
</reference>
<name>R4X0G2_9BURK</name>
<accession>R4X0G2</accession>
<dbReference type="Pfam" id="PF00107">
    <property type="entry name" value="ADH_zinc_N"/>
    <property type="match status" value="1"/>
</dbReference>
<dbReference type="PATRIC" id="fig|758793.3.peg.3737"/>
<evidence type="ECO:0000313" key="3">
    <source>
        <dbReference type="Proteomes" id="UP000013966"/>
    </source>
</evidence>
<dbReference type="InterPro" id="IPR036291">
    <property type="entry name" value="NAD(P)-bd_dom_sf"/>
</dbReference>
<dbReference type="AlphaFoldDB" id="R4X0G2"/>
<dbReference type="Gene3D" id="3.40.50.720">
    <property type="entry name" value="NAD(P)-binding Rossmann-like Domain"/>
    <property type="match status" value="1"/>
</dbReference>
<evidence type="ECO:0000259" key="1">
    <source>
        <dbReference type="SMART" id="SM00829"/>
    </source>
</evidence>
<dbReference type="InterPro" id="IPR051397">
    <property type="entry name" value="Zn-ADH-like_protein"/>
</dbReference>
<gene>
    <name evidence="2" type="primary">yhdH</name>
    <name evidence="2" type="ORF">BRPE64_BCDS08300</name>
</gene>
<dbReference type="PANTHER" id="PTHR43677">
    <property type="entry name" value="SHORT-CHAIN DEHYDROGENASE/REDUCTASE"/>
    <property type="match status" value="1"/>
</dbReference>
<organism evidence="2 3">
    <name type="scientific">Caballeronia insecticola</name>
    <dbReference type="NCBI Taxonomy" id="758793"/>
    <lineage>
        <taxon>Bacteria</taxon>
        <taxon>Pseudomonadati</taxon>
        <taxon>Pseudomonadota</taxon>
        <taxon>Betaproteobacteria</taxon>
        <taxon>Burkholderiales</taxon>
        <taxon>Burkholderiaceae</taxon>
        <taxon>Caballeronia</taxon>
    </lineage>
</organism>
<dbReference type="Pfam" id="PF08240">
    <property type="entry name" value="ADH_N"/>
    <property type="match status" value="1"/>
</dbReference>
<dbReference type="CDD" id="cd08288">
    <property type="entry name" value="MDR_yhdh"/>
    <property type="match status" value="1"/>
</dbReference>
<dbReference type="Proteomes" id="UP000013966">
    <property type="component" value="Chromosome 2"/>
</dbReference>
<reference evidence="2 3" key="2">
    <citation type="journal article" date="2018" name="Int. J. Syst. Evol. Microbiol.">
        <title>Burkholderia insecticola sp. nov., a gut symbiotic bacterium of the bean bug Riptortus pedestris.</title>
        <authorList>
            <person name="Takeshita K."/>
            <person name="Tamaki H."/>
            <person name="Ohbayashi T."/>
            <person name="Meng X.-Y."/>
            <person name="Sone T."/>
            <person name="Mitani Y."/>
            <person name="Peeters C."/>
            <person name="Kikuchi Y."/>
            <person name="Vandamme P."/>
        </authorList>
    </citation>
    <scope>NUCLEOTIDE SEQUENCE [LARGE SCALE GENOMIC DNA]</scope>
    <source>
        <strain evidence="2">RPE64</strain>
    </source>
</reference>
<dbReference type="STRING" id="758793.BRPE64_BCDS08300"/>
<dbReference type="NCBIfam" id="TIGR02823">
    <property type="entry name" value="oxido_YhdH"/>
    <property type="match status" value="1"/>
</dbReference>
<dbReference type="GO" id="GO:0043957">
    <property type="term" value="F:acryloyl-CoA reductase (NADPH) activity"/>
    <property type="evidence" value="ECO:0007669"/>
    <property type="project" value="TreeGrafter"/>
</dbReference>
<dbReference type="HOGENOM" id="CLU_026673_26_3_4"/>
<dbReference type="InterPro" id="IPR013154">
    <property type="entry name" value="ADH-like_N"/>
</dbReference>
<dbReference type="SMART" id="SM00829">
    <property type="entry name" value="PKS_ER"/>
    <property type="match status" value="1"/>
</dbReference>
<dbReference type="PANTHER" id="PTHR43677:SF1">
    <property type="entry name" value="ACRYLYL-COA REDUCTASE ACUI-RELATED"/>
    <property type="match status" value="1"/>
</dbReference>
<dbReference type="SUPFAM" id="SSF50129">
    <property type="entry name" value="GroES-like"/>
    <property type="match status" value="1"/>
</dbReference>
<dbReference type="KEGG" id="buo:BRPE64_BCDS08300"/>
<dbReference type="InterPro" id="IPR011032">
    <property type="entry name" value="GroES-like_sf"/>
</dbReference>
<evidence type="ECO:0000313" key="2">
    <source>
        <dbReference type="EMBL" id="BAN25491.1"/>
    </source>
</evidence>
<protein>
    <recommendedName>
        <fullName evidence="1">Enoyl reductase (ER) domain-containing protein</fullName>
    </recommendedName>
</protein>
<dbReference type="EMBL" id="AP013059">
    <property type="protein sequence ID" value="BAN25491.1"/>
    <property type="molecule type" value="Genomic_DNA"/>
</dbReference>
<keyword evidence="3" id="KW-1185">Reference proteome</keyword>
<feature type="domain" description="Enoyl reductase (ER)" evidence="1">
    <location>
        <begin position="33"/>
        <end position="347"/>
    </location>
</feature>
<dbReference type="Gene3D" id="3.90.180.10">
    <property type="entry name" value="Medium-chain alcohol dehydrogenases, catalytic domain"/>
    <property type="match status" value="1"/>
</dbReference>
<sequence length="351" mass="36852">MRRFGSRFSCPKPEPSSMSAKFNALMLDKQDDRTVASIQSIDESRLAESGDGRDVLVRVEFSTLNYKDGLAITGRAPVVRTWPMVPGIDFAGVVETSAHPDYQPGDKVAMNGWGAGETHWGGLAQKARVPGDHLISLPAKITTRQAMAVGTAGYTAMLCVQALEKYGITPDHGDVLVTGANGGVGSFAVAILAKRGFRVIASTGRPEEGERLRELGAADIVERASLSEPGKPLQKERWAAAVDCVGSHTLANVCASLRYGGAVAACGLAQGMDLPASVAPFILRGVALLGVDSVYVPRERRIAAWQAIADEVPVATIESVATTIPLADAPAVAARLLGGEVKGRVIVDVNA</sequence>
<dbReference type="InterPro" id="IPR014188">
    <property type="entry name" value="Acrylyl-CoA_reductase_AcuI"/>
</dbReference>
<dbReference type="InterPro" id="IPR013149">
    <property type="entry name" value="ADH-like_C"/>
</dbReference>